<proteinExistence type="predicted"/>
<dbReference type="Proteomes" id="UP000093412">
    <property type="component" value="Unassembled WGS sequence"/>
</dbReference>
<name>A0A163RNJ4_9CELL</name>
<evidence type="ECO:0000259" key="1">
    <source>
        <dbReference type="Pfam" id="PF17844"/>
    </source>
</evidence>
<dbReference type="STRING" id="43678.OJAG_17880"/>
<comment type="caution">
    <text evidence="2">The sequence shown here is derived from an EMBL/GenBank/DDBJ whole genome shotgun (WGS) entry which is preliminary data.</text>
</comment>
<dbReference type="OrthoDB" id="8481083at2"/>
<evidence type="ECO:0000313" key="4">
    <source>
        <dbReference type="Proteomes" id="UP000076447"/>
    </source>
</evidence>
<reference evidence="3 5" key="2">
    <citation type="submission" date="2016-06" db="EMBL/GenBank/DDBJ databases">
        <title>Genome sequence of Oerskovia enterophila DSM 43852.</title>
        <authorList>
            <person name="Poehlein A."/>
            <person name="Jag V."/>
            <person name="Bengelsdorf F.R."/>
            <person name="Daniel R."/>
            <person name="Duerre P."/>
        </authorList>
    </citation>
    <scope>NUCLEOTIDE SEQUENCE [LARGE SCALE GENOMIC DNA]</scope>
    <source>
        <strain evidence="3 5">DSM 43852</strain>
    </source>
</reference>
<dbReference type="Pfam" id="PF17844">
    <property type="entry name" value="SCP_3"/>
    <property type="match status" value="1"/>
</dbReference>
<dbReference type="InterPro" id="IPR041629">
    <property type="entry name" value="SCP_3"/>
</dbReference>
<evidence type="ECO:0000313" key="2">
    <source>
        <dbReference type="EMBL" id="KZM35523.1"/>
    </source>
</evidence>
<reference evidence="2 4" key="1">
    <citation type="submission" date="2016-01" db="EMBL/GenBank/DDBJ databases">
        <title>Genome sequence of Oerskovia enterophila VJag, an agar and cellulose degrading bacterium.</title>
        <authorList>
            <person name="Poehlein A."/>
            <person name="Jag V."/>
            <person name="Bengelsdorf F."/>
            <person name="Duerre P."/>
            <person name="Daniel R."/>
        </authorList>
    </citation>
    <scope>NUCLEOTIDE SEQUENCE [LARGE SCALE GENOMIC DNA]</scope>
    <source>
        <strain evidence="2 4">VJag</strain>
    </source>
</reference>
<dbReference type="InterPro" id="IPR036527">
    <property type="entry name" value="SCP2_sterol-bd_dom_sf"/>
</dbReference>
<dbReference type="Proteomes" id="UP000076447">
    <property type="component" value="Unassembled WGS sequence"/>
</dbReference>
<evidence type="ECO:0000313" key="5">
    <source>
        <dbReference type="Proteomes" id="UP000093412"/>
    </source>
</evidence>
<dbReference type="Gene3D" id="3.30.1050.40">
    <property type="match status" value="1"/>
</dbReference>
<dbReference type="EMBL" id="MAQA01000028">
    <property type="protein sequence ID" value="OCI30828.1"/>
    <property type="molecule type" value="Genomic_DNA"/>
</dbReference>
<sequence length="125" mass="13282">MPPRRRTDPAVGRTALAAWQDGAAGRPEVTTAVRFTLEELAEVSPGHAVEVRVPPYGAVQAVEGPRHTRGTPPNVVETDPETWLGLVTGAVAWADAVADGRISASGERSDISALLPLQAARRRDR</sequence>
<protein>
    <recommendedName>
        <fullName evidence="1">Bacterial SCP orthologue domain-containing protein</fullName>
    </recommendedName>
</protein>
<dbReference type="EMBL" id="LRIE01000069">
    <property type="protein sequence ID" value="KZM35523.1"/>
    <property type="molecule type" value="Genomic_DNA"/>
</dbReference>
<keyword evidence="5" id="KW-1185">Reference proteome</keyword>
<accession>A0A163RNJ4</accession>
<organism evidence="2 4">
    <name type="scientific">Oerskovia enterophila</name>
    <dbReference type="NCBI Taxonomy" id="43678"/>
    <lineage>
        <taxon>Bacteria</taxon>
        <taxon>Bacillati</taxon>
        <taxon>Actinomycetota</taxon>
        <taxon>Actinomycetes</taxon>
        <taxon>Micrococcales</taxon>
        <taxon>Cellulomonadaceae</taxon>
        <taxon>Oerskovia</taxon>
    </lineage>
</organism>
<dbReference type="AlphaFoldDB" id="A0A163RNJ4"/>
<feature type="domain" description="Bacterial SCP orthologue" evidence="1">
    <location>
        <begin position="26"/>
        <end position="117"/>
    </location>
</feature>
<dbReference type="PATRIC" id="fig|43678.3.peg.1866"/>
<evidence type="ECO:0000313" key="3">
    <source>
        <dbReference type="EMBL" id="OCI30828.1"/>
    </source>
</evidence>
<dbReference type="SUPFAM" id="SSF55718">
    <property type="entry name" value="SCP-like"/>
    <property type="match status" value="1"/>
</dbReference>
<gene>
    <name evidence="3" type="ORF">OERS_24890</name>
    <name evidence="2" type="ORF">OJAG_17880</name>
</gene>
<dbReference type="RefSeq" id="WP_068625975.1">
    <property type="nucleotide sequence ID" value="NZ_JBIVFZ010000004.1"/>
</dbReference>